<gene>
    <name evidence="4" type="ORF">OMAR00294_LOCUS363</name>
    <name evidence="5" type="ORF">OMAR00294_LOCUS365</name>
</gene>
<organism evidence="4">
    <name type="scientific">Oxyrrhis marina</name>
    <name type="common">Dinoflagellate</name>
    <dbReference type="NCBI Taxonomy" id="2969"/>
    <lineage>
        <taxon>Eukaryota</taxon>
        <taxon>Sar</taxon>
        <taxon>Alveolata</taxon>
        <taxon>Dinophyceae</taxon>
        <taxon>Oxyrrhinales</taxon>
        <taxon>Oxyrrhinaceae</taxon>
        <taxon>Oxyrrhis</taxon>
    </lineage>
</organism>
<reference evidence="4" key="1">
    <citation type="submission" date="2021-01" db="EMBL/GenBank/DDBJ databases">
        <authorList>
            <person name="Corre E."/>
            <person name="Pelletier E."/>
            <person name="Niang G."/>
            <person name="Scheremetjew M."/>
            <person name="Finn R."/>
            <person name="Kale V."/>
            <person name="Holt S."/>
            <person name="Cochrane G."/>
            <person name="Meng A."/>
            <person name="Brown T."/>
            <person name="Cohen L."/>
        </authorList>
    </citation>
    <scope>NUCLEOTIDE SEQUENCE</scope>
    <source>
        <strain evidence="4">LB1974</strain>
    </source>
</reference>
<accession>A0A7S4GL64</accession>
<protein>
    <recommendedName>
        <fullName evidence="3">Sulfotransferase domain-containing protein</fullName>
    </recommendedName>
</protein>
<evidence type="ECO:0000313" key="4">
    <source>
        <dbReference type="EMBL" id="CAE0840238.1"/>
    </source>
</evidence>
<comment type="similarity">
    <text evidence="1">Belongs to the sulfotransferase 1 family.</text>
</comment>
<sequence>MATTAPVYQSNHFDSTKWDSVEKRDDDIIIVTAYKSGTTWMQQIIGEILFQGKEKPATVAEISPWVDLRVPPAVVLAPALEAQQHRRFLKSHLPADVFAPHFNPRAKYVFVGRDGRDAFMSLMNHYEKANDAWYGAMNDSPGRVGPPIPRFSELGGVSNIFDRWLTEGWSTLEGETDGWPFWSYFKNARTWWELAAEHKNVLFVHFNDLKKDLEGEMLRIAEFVGVEVDRELLPAMVKACTFEEMHKNAGTVAPLNGVLWEGGGQSFIFKGTNQRWVGVLSEAQVQAYLEKASKELPADCAAWLENGSK</sequence>
<dbReference type="Gene3D" id="3.40.50.300">
    <property type="entry name" value="P-loop containing nucleotide triphosphate hydrolases"/>
    <property type="match status" value="1"/>
</dbReference>
<dbReference type="SUPFAM" id="SSF52540">
    <property type="entry name" value="P-loop containing nucleoside triphosphate hydrolases"/>
    <property type="match status" value="1"/>
</dbReference>
<evidence type="ECO:0000256" key="2">
    <source>
        <dbReference type="ARBA" id="ARBA00022679"/>
    </source>
</evidence>
<keyword evidence="2" id="KW-0808">Transferase</keyword>
<dbReference type="GO" id="GO:0008146">
    <property type="term" value="F:sulfotransferase activity"/>
    <property type="evidence" value="ECO:0007669"/>
    <property type="project" value="InterPro"/>
</dbReference>
<dbReference type="InterPro" id="IPR027417">
    <property type="entry name" value="P-loop_NTPase"/>
</dbReference>
<name>A0A7S4GL64_OXYMA</name>
<evidence type="ECO:0000313" key="5">
    <source>
        <dbReference type="EMBL" id="CAE0840241.1"/>
    </source>
</evidence>
<feature type="domain" description="Sulfotransferase" evidence="3">
    <location>
        <begin position="25"/>
        <end position="287"/>
    </location>
</feature>
<dbReference type="InterPro" id="IPR000863">
    <property type="entry name" value="Sulfotransferase_dom"/>
</dbReference>
<dbReference type="EMBL" id="HBJB01000429">
    <property type="protein sequence ID" value="CAE0840241.1"/>
    <property type="molecule type" value="Transcribed_RNA"/>
</dbReference>
<dbReference type="EMBL" id="HBJB01000427">
    <property type="protein sequence ID" value="CAE0840238.1"/>
    <property type="molecule type" value="Transcribed_RNA"/>
</dbReference>
<dbReference type="AlphaFoldDB" id="A0A7S4GL64"/>
<dbReference type="Pfam" id="PF00685">
    <property type="entry name" value="Sulfotransfer_1"/>
    <property type="match status" value="1"/>
</dbReference>
<evidence type="ECO:0000256" key="1">
    <source>
        <dbReference type="ARBA" id="ARBA00005771"/>
    </source>
</evidence>
<dbReference type="PANTHER" id="PTHR11783">
    <property type="entry name" value="SULFOTRANSFERASE SULT"/>
    <property type="match status" value="1"/>
</dbReference>
<evidence type="ECO:0000259" key="3">
    <source>
        <dbReference type="Pfam" id="PF00685"/>
    </source>
</evidence>
<proteinExistence type="inferred from homology"/>